<dbReference type="InterPro" id="IPR032783">
    <property type="entry name" value="AraC_lig"/>
</dbReference>
<evidence type="ECO:0000256" key="1">
    <source>
        <dbReference type="ARBA" id="ARBA00023125"/>
    </source>
</evidence>
<dbReference type="PATRIC" id="fig|33888.3.peg.3265"/>
<dbReference type="PROSITE" id="PS01124">
    <property type="entry name" value="HTH_ARAC_FAMILY_2"/>
    <property type="match status" value="1"/>
</dbReference>
<keyword evidence="5" id="KW-1185">Reference proteome</keyword>
<dbReference type="Pfam" id="PF12852">
    <property type="entry name" value="Cupin_6"/>
    <property type="match status" value="1"/>
</dbReference>
<keyword evidence="1" id="KW-0238">DNA-binding</keyword>
<name>A0A160KW84_9MICO</name>
<feature type="domain" description="HTH araC/xylS-type" evidence="3">
    <location>
        <begin position="205"/>
        <end position="295"/>
    </location>
</feature>
<dbReference type="RefSeq" id="WP_084416120.1">
    <property type="nucleotide sequence ID" value="NZ_CP015515.1"/>
</dbReference>
<evidence type="ECO:0000313" key="4">
    <source>
        <dbReference type="EMBL" id="AND18014.1"/>
    </source>
</evidence>
<dbReference type="KEGG" id="rtn:A6122_2906"/>
<proteinExistence type="predicted"/>
<dbReference type="AlphaFoldDB" id="A0A160KW84"/>
<dbReference type="Proteomes" id="UP000077071">
    <property type="component" value="Chromosome"/>
</dbReference>
<sequence length="314" mass="34126">MPAETPRYKYSLRGQDALAWLAERDMCGEDVGDSEIRLVADEIVLPDLRMARLWHTAASYSIARSSPSALLLLQIEGTCTIDSDEWNEPAELGPGDAAVLPGGTRFLLSSESTTARYELDYELDVLPPAAREELARGKILVAPAREYRDAVAATSNAALNSGMSLRDAGFSDFAAGVRHLTTALLLQALETSSPWLLTSTSALHRSAMRVIAARAADPDFDVESLAAAVRTSPRNLRHVFAQAGTTAKVALTAERVRLARQNLARRAEGRPLTRTEVARLSGFRDVRALRRAVAKQPDEGSEEDHGVRRESAAH</sequence>
<feature type="region of interest" description="Disordered" evidence="2">
    <location>
        <begin position="292"/>
        <end position="314"/>
    </location>
</feature>
<feature type="compositionally biased region" description="Basic and acidic residues" evidence="2">
    <location>
        <begin position="303"/>
        <end position="314"/>
    </location>
</feature>
<reference evidence="4 5" key="1">
    <citation type="submission" date="2016-05" db="EMBL/GenBank/DDBJ databases">
        <title>Complete genome sequence of Rathayibacter tritici NCPPB 1953.</title>
        <authorList>
            <person name="Park J."/>
            <person name="Lee H.-H."/>
            <person name="Lee S.-W."/>
            <person name="Seo Y.-S."/>
        </authorList>
    </citation>
    <scope>NUCLEOTIDE SEQUENCE [LARGE SCALE GENOMIC DNA]</scope>
    <source>
        <strain evidence="4 5">NCPPB 1953</strain>
    </source>
</reference>
<dbReference type="EMBL" id="CP015515">
    <property type="protein sequence ID" value="AND18014.1"/>
    <property type="molecule type" value="Genomic_DNA"/>
</dbReference>
<gene>
    <name evidence="4" type="ORF">A6122_2906</name>
</gene>
<evidence type="ECO:0000259" key="3">
    <source>
        <dbReference type="PROSITE" id="PS01124"/>
    </source>
</evidence>
<dbReference type="GO" id="GO:0003700">
    <property type="term" value="F:DNA-binding transcription factor activity"/>
    <property type="evidence" value="ECO:0007669"/>
    <property type="project" value="InterPro"/>
</dbReference>
<accession>A0A160KW84</accession>
<organism evidence="4 5">
    <name type="scientific">Rathayibacter tritici</name>
    <dbReference type="NCBI Taxonomy" id="33888"/>
    <lineage>
        <taxon>Bacteria</taxon>
        <taxon>Bacillati</taxon>
        <taxon>Actinomycetota</taxon>
        <taxon>Actinomycetes</taxon>
        <taxon>Micrococcales</taxon>
        <taxon>Microbacteriaceae</taxon>
        <taxon>Rathayibacter</taxon>
    </lineage>
</organism>
<dbReference type="GO" id="GO:0043565">
    <property type="term" value="F:sequence-specific DNA binding"/>
    <property type="evidence" value="ECO:0007669"/>
    <property type="project" value="InterPro"/>
</dbReference>
<dbReference type="SMART" id="SM00342">
    <property type="entry name" value="HTH_ARAC"/>
    <property type="match status" value="1"/>
</dbReference>
<protein>
    <recommendedName>
        <fullName evidence="3">HTH araC/xylS-type domain-containing protein</fullName>
    </recommendedName>
</protein>
<evidence type="ECO:0000256" key="2">
    <source>
        <dbReference type="SAM" id="MobiDB-lite"/>
    </source>
</evidence>
<evidence type="ECO:0000313" key="5">
    <source>
        <dbReference type="Proteomes" id="UP000077071"/>
    </source>
</evidence>
<dbReference type="OrthoDB" id="5055514at2"/>
<dbReference type="InterPro" id="IPR014710">
    <property type="entry name" value="RmlC-like_jellyroll"/>
</dbReference>
<dbReference type="Gene3D" id="1.10.10.60">
    <property type="entry name" value="Homeodomain-like"/>
    <property type="match status" value="1"/>
</dbReference>
<dbReference type="InterPro" id="IPR018060">
    <property type="entry name" value="HTH_AraC"/>
</dbReference>
<dbReference type="Gene3D" id="2.60.120.10">
    <property type="entry name" value="Jelly Rolls"/>
    <property type="match status" value="1"/>
</dbReference>